<evidence type="ECO:0000313" key="6">
    <source>
        <dbReference type="Proteomes" id="UP000824890"/>
    </source>
</evidence>
<evidence type="ECO:0000313" key="5">
    <source>
        <dbReference type="EMBL" id="KAH0864060.1"/>
    </source>
</evidence>
<keyword evidence="6" id="KW-1185">Reference proteome</keyword>
<comment type="similarity">
    <text evidence="1 2">Belongs to the TIFY/JAZ family.</text>
</comment>
<comment type="domain">
    <text evidence="2">The jas domain is required for interaction with COI1.</text>
</comment>
<evidence type="ECO:0000256" key="1">
    <source>
        <dbReference type="ARBA" id="ARBA00008614"/>
    </source>
</evidence>
<protein>
    <recommendedName>
        <fullName evidence="2">Protein TIFY</fullName>
    </recommendedName>
    <alternativeName>
        <fullName evidence="2">Jasmonate ZIM domain-containing protein</fullName>
    </alternativeName>
</protein>
<dbReference type="InterPro" id="IPR010399">
    <property type="entry name" value="Tify_dom"/>
</dbReference>
<organism evidence="5 6">
    <name type="scientific">Brassica napus</name>
    <name type="common">Rape</name>
    <dbReference type="NCBI Taxonomy" id="3708"/>
    <lineage>
        <taxon>Eukaryota</taxon>
        <taxon>Viridiplantae</taxon>
        <taxon>Streptophyta</taxon>
        <taxon>Embryophyta</taxon>
        <taxon>Tracheophyta</taxon>
        <taxon>Spermatophyta</taxon>
        <taxon>Magnoliopsida</taxon>
        <taxon>eudicotyledons</taxon>
        <taxon>Gunneridae</taxon>
        <taxon>Pentapetalae</taxon>
        <taxon>rosids</taxon>
        <taxon>malvids</taxon>
        <taxon>Brassicales</taxon>
        <taxon>Brassicaceae</taxon>
        <taxon>Brassiceae</taxon>
        <taxon>Brassica</taxon>
    </lineage>
</organism>
<dbReference type="Proteomes" id="UP000824890">
    <property type="component" value="Unassembled WGS sequence"/>
</dbReference>
<dbReference type="EMBL" id="JAGKQM010000018">
    <property type="protein sequence ID" value="KAH0864060.1"/>
    <property type="molecule type" value="Genomic_DNA"/>
</dbReference>
<feature type="non-terminal residue" evidence="5">
    <location>
        <position position="1"/>
    </location>
</feature>
<dbReference type="Pfam" id="PF06200">
    <property type="entry name" value="tify"/>
    <property type="match status" value="1"/>
</dbReference>
<dbReference type="InterPro" id="IPR040390">
    <property type="entry name" value="TIFY/JAZ"/>
</dbReference>
<evidence type="ECO:0000256" key="3">
    <source>
        <dbReference type="SAM" id="MobiDB-lite"/>
    </source>
</evidence>
<keyword evidence="2" id="KW-1184">Jasmonic acid signaling pathway</keyword>
<evidence type="ECO:0000256" key="2">
    <source>
        <dbReference type="RuleBase" id="RU369065"/>
    </source>
</evidence>
<keyword evidence="2" id="KW-0539">Nucleus</keyword>
<comment type="function">
    <text evidence="2">Repressor of jasmonate responses.</text>
</comment>
<comment type="subcellular location">
    <subcellularLocation>
        <location evidence="2">Nucleus</location>
    </subcellularLocation>
</comment>
<dbReference type="PANTHER" id="PTHR33077">
    <property type="entry name" value="PROTEIN TIFY 4A-RELATED-RELATED"/>
    <property type="match status" value="1"/>
</dbReference>
<dbReference type="PANTHER" id="PTHR33077:SF146">
    <property type="entry name" value="PROTEIN TIFY 11A"/>
    <property type="match status" value="1"/>
</dbReference>
<accession>A0ABQ7YAG3</accession>
<dbReference type="PROSITE" id="PS51320">
    <property type="entry name" value="TIFY"/>
    <property type="match status" value="1"/>
</dbReference>
<sequence>IKTHDRARRIPLVLFLPFDAQKRKEKDTEYITKNKQNSGESLLIIHNMSRNEDGKAPPPEKSNFTRRCSLLSRYLKEKGSFGNIDLGLVRKPGPDLGLPGNSDQQEKQNVMHKANSELKALNVLGEPSISSGGKAKATNLSEPSEPVSSQLTIFFGGKVLVYNEFPSDKAKEIIQVAKEAKSVTDINIQTQINVQKDHNKSNMVLPDLNEPTDTADVNQQQQQQNQLVERIARRASLHRFFAKRKDRAVARAPYQVNQTGGGHHYPPKPETVPGQQLEQGQSSQRPAQPKPECDKDMLMEVKEDGQCSKDLELRL</sequence>
<feature type="region of interest" description="Disordered" evidence="3">
    <location>
        <begin position="251"/>
        <end position="293"/>
    </location>
</feature>
<dbReference type="SMART" id="SM00979">
    <property type="entry name" value="TIFY"/>
    <property type="match status" value="1"/>
</dbReference>
<feature type="domain" description="Tify" evidence="4">
    <location>
        <begin position="144"/>
        <end position="179"/>
    </location>
</feature>
<gene>
    <name evidence="5" type="ORF">HID58_081271</name>
</gene>
<proteinExistence type="inferred from homology"/>
<feature type="compositionally biased region" description="Polar residues" evidence="3">
    <location>
        <begin position="273"/>
        <end position="286"/>
    </location>
</feature>
<dbReference type="Pfam" id="PF09425">
    <property type="entry name" value="Jas_motif"/>
    <property type="match status" value="1"/>
</dbReference>
<comment type="caution">
    <text evidence="5">The sequence shown here is derived from an EMBL/GenBank/DDBJ whole genome shotgun (WGS) entry which is preliminary data.</text>
</comment>
<dbReference type="InterPro" id="IPR018467">
    <property type="entry name" value="CCT_CS"/>
</dbReference>
<reference evidence="5 6" key="1">
    <citation type="submission" date="2021-05" db="EMBL/GenBank/DDBJ databases">
        <title>Genome Assembly of Synthetic Allotetraploid Brassica napus Reveals Homoeologous Exchanges between Subgenomes.</title>
        <authorList>
            <person name="Davis J.T."/>
        </authorList>
    </citation>
    <scope>NUCLEOTIDE SEQUENCE [LARGE SCALE GENOMIC DNA]</scope>
    <source>
        <strain evidence="6">cv. Da-Ae</strain>
        <tissue evidence="5">Seedling</tissue>
    </source>
</reference>
<evidence type="ECO:0000259" key="4">
    <source>
        <dbReference type="PROSITE" id="PS51320"/>
    </source>
</evidence>
<name>A0ABQ7YAG3_BRANA</name>